<comment type="function">
    <text evidence="1">Somatostatin inhibits the release of somatotropin.</text>
</comment>
<evidence type="ECO:0000256" key="5">
    <source>
        <dbReference type="ARBA" id="ARBA00022685"/>
    </source>
</evidence>
<sequence>RSRFSEVFRLSVVWADDLILSGDASDVSRLLLLNYMSDRAAARGEELLRELEEEEEAAAAAAAAAAGGREEVRRRHLPLSQRERKAGCRNFFWKTFTSC</sequence>
<name>A0A672GJY0_SALFA</name>
<evidence type="ECO:0000256" key="7">
    <source>
        <dbReference type="ARBA" id="ARBA00023157"/>
    </source>
</evidence>
<keyword evidence="8" id="KW-0175">Coiled coil</keyword>
<accession>A0A672GJY0</accession>
<dbReference type="InterPro" id="IPR018142">
    <property type="entry name" value="Somatostatin/Cortistatin_C"/>
</dbReference>
<dbReference type="Proteomes" id="UP000472267">
    <property type="component" value="Chromosome 3"/>
</dbReference>
<dbReference type="Pfam" id="PF03002">
    <property type="entry name" value="Somatostatin"/>
    <property type="match status" value="1"/>
</dbReference>
<dbReference type="AlphaFoldDB" id="A0A672GJY0"/>
<evidence type="ECO:0000313" key="11">
    <source>
        <dbReference type="Proteomes" id="UP000472267"/>
    </source>
</evidence>
<organism evidence="10 11">
    <name type="scientific">Salarias fasciatus</name>
    <name type="common">Jewelled blenny</name>
    <name type="synonym">Blennius fasciatus</name>
    <dbReference type="NCBI Taxonomy" id="181472"/>
    <lineage>
        <taxon>Eukaryota</taxon>
        <taxon>Metazoa</taxon>
        <taxon>Chordata</taxon>
        <taxon>Craniata</taxon>
        <taxon>Vertebrata</taxon>
        <taxon>Euteleostomi</taxon>
        <taxon>Actinopterygii</taxon>
        <taxon>Neopterygii</taxon>
        <taxon>Teleostei</taxon>
        <taxon>Neoteleostei</taxon>
        <taxon>Acanthomorphata</taxon>
        <taxon>Ovalentaria</taxon>
        <taxon>Blenniimorphae</taxon>
        <taxon>Blenniiformes</taxon>
        <taxon>Blennioidei</taxon>
        <taxon>Blenniidae</taxon>
        <taxon>Salariinae</taxon>
        <taxon>Salarias</taxon>
    </lineage>
</organism>
<keyword evidence="5" id="KW-0165">Cleavage on pair of basic residues</keyword>
<evidence type="ECO:0000256" key="2">
    <source>
        <dbReference type="ARBA" id="ARBA00004613"/>
    </source>
</evidence>
<keyword evidence="4" id="KW-0964">Secreted</keyword>
<reference evidence="10" key="2">
    <citation type="submission" date="2025-08" db="UniProtKB">
        <authorList>
            <consortium name="Ensembl"/>
        </authorList>
    </citation>
    <scope>IDENTIFICATION</scope>
</reference>
<dbReference type="GO" id="GO:0005615">
    <property type="term" value="C:extracellular space"/>
    <property type="evidence" value="ECO:0007669"/>
    <property type="project" value="TreeGrafter"/>
</dbReference>
<keyword evidence="11" id="KW-1185">Reference proteome</keyword>
<evidence type="ECO:0000256" key="4">
    <source>
        <dbReference type="ARBA" id="ARBA00022525"/>
    </source>
</evidence>
<comment type="similarity">
    <text evidence="3">Belongs to the somatostatin family.</text>
</comment>
<keyword evidence="7" id="KW-1015">Disulfide bond</keyword>
<dbReference type="GO" id="GO:0030334">
    <property type="term" value="P:regulation of cell migration"/>
    <property type="evidence" value="ECO:0007669"/>
    <property type="project" value="TreeGrafter"/>
</dbReference>
<evidence type="ECO:0000256" key="3">
    <source>
        <dbReference type="ARBA" id="ARBA00008327"/>
    </source>
</evidence>
<feature type="domain" description="Somatostatin/Cortistatin C-terminal" evidence="9">
    <location>
        <begin position="82"/>
        <end position="99"/>
    </location>
</feature>
<evidence type="ECO:0000256" key="8">
    <source>
        <dbReference type="SAM" id="Coils"/>
    </source>
</evidence>
<protein>
    <recommendedName>
        <fullName evidence="9">Somatostatin/Cortistatin C-terminal domain-containing protein</fullName>
    </recommendedName>
</protein>
<dbReference type="OMA" id="IRFTHRE"/>
<evidence type="ECO:0000313" key="10">
    <source>
        <dbReference type="Ensembl" id="ENSSFAP00005017255.1"/>
    </source>
</evidence>
<dbReference type="InParanoid" id="A0A672GJY0"/>
<keyword evidence="6" id="KW-0372">Hormone</keyword>
<comment type="subcellular location">
    <subcellularLocation>
        <location evidence="2">Secreted</location>
    </subcellularLocation>
</comment>
<evidence type="ECO:0000256" key="1">
    <source>
        <dbReference type="ARBA" id="ARBA00003524"/>
    </source>
</evidence>
<dbReference type="Ensembl" id="ENSSFAT00005017925.1">
    <property type="protein sequence ID" value="ENSSFAP00005017255.1"/>
    <property type="gene ID" value="ENSSFAG00005009134.1"/>
</dbReference>
<dbReference type="PANTHER" id="PTHR10558">
    <property type="entry name" value="SOMATOSTATIN"/>
    <property type="match status" value="1"/>
</dbReference>
<proteinExistence type="inferred from homology"/>
<evidence type="ECO:0000256" key="6">
    <source>
        <dbReference type="ARBA" id="ARBA00022702"/>
    </source>
</evidence>
<reference evidence="10" key="1">
    <citation type="submission" date="2019-06" db="EMBL/GenBank/DDBJ databases">
        <authorList>
            <consortium name="Wellcome Sanger Institute Data Sharing"/>
        </authorList>
    </citation>
    <scope>NUCLEOTIDE SEQUENCE [LARGE SCALE GENOMIC DNA]</scope>
</reference>
<dbReference type="GO" id="GO:0005179">
    <property type="term" value="F:hormone activity"/>
    <property type="evidence" value="ECO:0007669"/>
    <property type="project" value="UniProtKB-KW"/>
</dbReference>
<reference evidence="10" key="3">
    <citation type="submission" date="2025-09" db="UniProtKB">
        <authorList>
            <consortium name="Ensembl"/>
        </authorList>
    </citation>
    <scope>IDENTIFICATION</scope>
</reference>
<evidence type="ECO:0000259" key="9">
    <source>
        <dbReference type="Pfam" id="PF03002"/>
    </source>
</evidence>
<dbReference type="InterPro" id="IPR004250">
    <property type="entry name" value="Somatostatin"/>
</dbReference>
<feature type="coiled-coil region" evidence="8">
    <location>
        <begin position="37"/>
        <end position="64"/>
    </location>
</feature>
<dbReference type="PANTHER" id="PTHR10558:SF2">
    <property type="entry name" value="SOMATOSTATIN"/>
    <property type="match status" value="1"/>
</dbReference>